<reference evidence="4" key="1">
    <citation type="submission" date="2022-11" db="UniProtKB">
        <authorList>
            <consortium name="WormBaseParasite"/>
        </authorList>
    </citation>
    <scope>IDENTIFICATION</scope>
</reference>
<evidence type="ECO:0000256" key="1">
    <source>
        <dbReference type="SAM" id="MobiDB-lite"/>
    </source>
</evidence>
<feature type="chain" id="PRO_5037183694" evidence="2">
    <location>
        <begin position="30"/>
        <end position="121"/>
    </location>
</feature>
<feature type="signal peptide" evidence="2">
    <location>
        <begin position="1"/>
        <end position="29"/>
    </location>
</feature>
<feature type="region of interest" description="Disordered" evidence="1">
    <location>
        <begin position="94"/>
        <end position="121"/>
    </location>
</feature>
<protein>
    <submittedName>
        <fullName evidence="4">Secreted protein</fullName>
    </submittedName>
</protein>
<sequence>MLASACRFIVVHLLLLLLMASLGIGTLSAGKLNAVFFNRSTNPIAPQARNAASSRRRYNAECFFTPVNCHQFVRRTVFVTRPLLINSSTTATPKTTTADHFQRRRKGTHRKRTKHFRHKYV</sequence>
<keyword evidence="2" id="KW-0732">Signal</keyword>
<accession>A0A914I6A3</accession>
<organism evidence="3 4">
    <name type="scientific">Globodera rostochiensis</name>
    <name type="common">Golden nematode worm</name>
    <name type="synonym">Heterodera rostochiensis</name>
    <dbReference type="NCBI Taxonomy" id="31243"/>
    <lineage>
        <taxon>Eukaryota</taxon>
        <taxon>Metazoa</taxon>
        <taxon>Ecdysozoa</taxon>
        <taxon>Nematoda</taxon>
        <taxon>Chromadorea</taxon>
        <taxon>Rhabditida</taxon>
        <taxon>Tylenchina</taxon>
        <taxon>Tylenchomorpha</taxon>
        <taxon>Tylenchoidea</taxon>
        <taxon>Heteroderidae</taxon>
        <taxon>Heteroderinae</taxon>
        <taxon>Globodera</taxon>
    </lineage>
</organism>
<evidence type="ECO:0000256" key="2">
    <source>
        <dbReference type="SAM" id="SignalP"/>
    </source>
</evidence>
<dbReference type="AlphaFoldDB" id="A0A914I6A3"/>
<evidence type="ECO:0000313" key="3">
    <source>
        <dbReference type="Proteomes" id="UP000887572"/>
    </source>
</evidence>
<feature type="compositionally biased region" description="Basic residues" evidence="1">
    <location>
        <begin position="102"/>
        <end position="121"/>
    </location>
</feature>
<dbReference type="Proteomes" id="UP000887572">
    <property type="component" value="Unplaced"/>
</dbReference>
<dbReference type="WBParaSite" id="Gr19_v10_g7158.t1">
    <property type="protein sequence ID" value="Gr19_v10_g7158.t1"/>
    <property type="gene ID" value="Gr19_v10_g7158"/>
</dbReference>
<proteinExistence type="predicted"/>
<evidence type="ECO:0000313" key="4">
    <source>
        <dbReference type="WBParaSite" id="Gr19_v10_g7158.t1"/>
    </source>
</evidence>
<keyword evidence="3" id="KW-1185">Reference proteome</keyword>
<name>A0A914I6A3_GLORO</name>